<proteinExistence type="predicted"/>
<dbReference type="Proteomes" id="UP000050795">
    <property type="component" value="Unassembled WGS sequence"/>
</dbReference>
<protein>
    <submittedName>
        <fullName evidence="3">Uncharacterized protein</fullName>
    </submittedName>
</protein>
<organism evidence="2 3">
    <name type="scientific">Trichobilharzia regenti</name>
    <name type="common">Nasal bird schistosome</name>
    <dbReference type="NCBI Taxonomy" id="157069"/>
    <lineage>
        <taxon>Eukaryota</taxon>
        <taxon>Metazoa</taxon>
        <taxon>Spiralia</taxon>
        <taxon>Lophotrochozoa</taxon>
        <taxon>Platyhelminthes</taxon>
        <taxon>Trematoda</taxon>
        <taxon>Digenea</taxon>
        <taxon>Strigeidida</taxon>
        <taxon>Schistosomatoidea</taxon>
        <taxon>Schistosomatidae</taxon>
        <taxon>Trichobilharzia</taxon>
    </lineage>
</organism>
<evidence type="ECO:0000313" key="2">
    <source>
        <dbReference type="Proteomes" id="UP000050795"/>
    </source>
</evidence>
<reference evidence="2" key="1">
    <citation type="submission" date="2022-06" db="EMBL/GenBank/DDBJ databases">
        <authorList>
            <person name="Berger JAMES D."/>
            <person name="Berger JAMES D."/>
        </authorList>
    </citation>
    <scope>NUCLEOTIDE SEQUENCE [LARGE SCALE GENOMIC DNA]</scope>
</reference>
<name>A0AA85IN80_TRIRE</name>
<reference evidence="3" key="2">
    <citation type="submission" date="2023-11" db="UniProtKB">
        <authorList>
            <consortium name="WormBaseParasite"/>
        </authorList>
    </citation>
    <scope>IDENTIFICATION</scope>
</reference>
<evidence type="ECO:0000256" key="1">
    <source>
        <dbReference type="SAM" id="SignalP"/>
    </source>
</evidence>
<feature type="signal peptide" evidence="1">
    <location>
        <begin position="1"/>
        <end position="23"/>
    </location>
</feature>
<keyword evidence="2" id="KW-1185">Reference proteome</keyword>
<keyword evidence="1" id="KW-0732">Signal</keyword>
<evidence type="ECO:0000313" key="3">
    <source>
        <dbReference type="WBParaSite" id="TREG1_100330.1"/>
    </source>
</evidence>
<feature type="chain" id="PRO_5041687814" evidence="1">
    <location>
        <begin position="24"/>
        <end position="150"/>
    </location>
</feature>
<sequence>MSNSLAWLNFCIVSFCLCLQANTDTILITFQGDIKNGDCYEKWYRDDIFKLISNWEKALCLKMQELLKPALVGRPVFSDTCTTSVYPHTYNMRSVSFSTLLHINASNTIKNSTRIAVPIKKKLQKSIEDAERRDNLLKSYQINDVTFGKF</sequence>
<accession>A0AA85IN80</accession>
<dbReference type="WBParaSite" id="TREG1_100330.1">
    <property type="protein sequence ID" value="TREG1_100330.1"/>
    <property type="gene ID" value="TREG1_100330"/>
</dbReference>
<dbReference type="AlphaFoldDB" id="A0AA85IN80"/>